<evidence type="ECO:0000313" key="3">
    <source>
        <dbReference type="EMBL" id="CAF3704712.1"/>
    </source>
</evidence>
<dbReference type="Proteomes" id="UP000681722">
    <property type="component" value="Unassembled WGS sequence"/>
</dbReference>
<dbReference type="AlphaFoldDB" id="A0A814BFF3"/>
<keyword evidence="5" id="KW-1185">Reference proteome</keyword>
<dbReference type="EMBL" id="CAJNOK010015984">
    <property type="protein sequence ID" value="CAF1236217.1"/>
    <property type="molecule type" value="Genomic_DNA"/>
</dbReference>
<comment type="caution">
    <text evidence="1">The sequence shown here is derived from an EMBL/GenBank/DDBJ whole genome shotgun (WGS) entry which is preliminary data.</text>
</comment>
<dbReference type="EMBL" id="CAJOBC010001897">
    <property type="protein sequence ID" value="CAF3704712.1"/>
    <property type="molecule type" value="Genomic_DNA"/>
</dbReference>
<organism evidence="1 5">
    <name type="scientific">Didymodactylos carnosus</name>
    <dbReference type="NCBI Taxonomy" id="1234261"/>
    <lineage>
        <taxon>Eukaryota</taxon>
        <taxon>Metazoa</taxon>
        <taxon>Spiralia</taxon>
        <taxon>Gnathifera</taxon>
        <taxon>Rotifera</taxon>
        <taxon>Eurotatoria</taxon>
        <taxon>Bdelloidea</taxon>
        <taxon>Philodinida</taxon>
        <taxon>Philodinidae</taxon>
        <taxon>Didymodactylos</taxon>
    </lineage>
</organism>
<dbReference type="EMBL" id="CAJOBA010037531">
    <property type="protein sequence ID" value="CAF4043831.1"/>
    <property type="molecule type" value="Genomic_DNA"/>
</dbReference>
<dbReference type="EMBL" id="CAJNOQ010001897">
    <property type="protein sequence ID" value="CAF0926131.1"/>
    <property type="molecule type" value="Genomic_DNA"/>
</dbReference>
<dbReference type="Proteomes" id="UP000682733">
    <property type="component" value="Unassembled WGS sequence"/>
</dbReference>
<sequence length="182" mass="20603">MFSFQASSIVKSETTDTEQVDNLDTNFELLQQVFEFAAEDIDRNAAATTTTTPFQRSSNKTQYIECDESSSSLDLRGNANSVDYDSNPMTNNDNNKPSTHVFIYPTALPEFSTGIKEAFKNETIQTRWSQLIGELAEYVMTINPTIRDPNEYRAIGRSVYEKYPLVGREGPKPWACIIIIFN</sequence>
<evidence type="ECO:0000313" key="2">
    <source>
        <dbReference type="EMBL" id="CAF1236217.1"/>
    </source>
</evidence>
<evidence type="ECO:0000313" key="1">
    <source>
        <dbReference type="EMBL" id="CAF0926131.1"/>
    </source>
</evidence>
<proteinExistence type="predicted"/>
<dbReference type="Proteomes" id="UP000663829">
    <property type="component" value="Unassembled WGS sequence"/>
</dbReference>
<name>A0A814BFF3_9BILA</name>
<reference evidence="1" key="1">
    <citation type="submission" date="2021-02" db="EMBL/GenBank/DDBJ databases">
        <authorList>
            <person name="Nowell W R."/>
        </authorList>
    </citation>
    <scope>NUCLEOTIDE SEQUENCE</scope>
</reference>
<dbReference type="OrthoDB" id="6419603at2759"/>
<accession>A0A814BFF3</accession>
<dbReference type="Proteomes" id="UP000677228">
    <property type="component" value="Unassembled WGS sequence"/>
</dbReference>
<evidence type="ECO:0000313" key="4">
    <source>
        <dbReference type="EMBL" id="CAF4043831.1"/>
    </source>
</evidence>
<protein>
    <submittedName>
        <fullName evidence="1">Uncharacterized protein</fullName>
    </submittedName>
</protein>
<evidence type="ECO:0000313" key="5">
    <source>
        <dbReference type="Proteomes" id="UP000663829"/>
    </source>
</evidence>
<gene>
    <name evidence="1" type="ORF">GPM918_LOCUS9927</name>
    <name evidence="2" type="ORF">OVA965_LOCUS25604</name>
    <name evidence="3" type="ORF">SRO942_LOCUS9928</name>
    <name evidence="4" type="ORF">TMI583_LOCUS26334</name>
</gene>